<name>E0NG16_PEDAC</name>
<accession>E0NG16</accession>
<dbReference type="Proteomes" id="UP000004470">
    <property type="component" value="Unassembled WGS sequence"/>
</dbReference>
<evidence type="ECO:0000313" key="3">
    <source>
        <dbReference type="EMBL" id="EFL95502.1"/>
    </source>
</evidence>
<keyword evidence="4" id="KW-1185">Reference proteome</keyword>
<keyword evidence="1" id="KW-0732">Signal</keyword>
<dbReference type="AlphaFoldDB" id="E0NG16"/>
<dbReference type="HOGENOM" id="CLU_447492_0_0_9"/>
<comment type="caution">
    <text evidence="3">The sequence shown here is derived from an EMBL/GenBank/DDBJ whole genome shotgun (WGS) entry which is preliminary data.</text>
</comment>
<dbReference type="eggNOG" id="COG5492">
    <property type="taxonomic scope" value="Bacteria"/>
</dbReference>
<organism evidence="3 4">
    <name type="scientific">Pediococcus acidilactici DSM 20284</name>
    <dbReference type="NCBI Taxonomy" id="862514"/>
    <lineage>
        <taxon>Bacteria</taxon>
        <taxon>Bacillati</taxon>
        <taxon>Bacillota</taxon>
        <taxon>Bacilli</taxon>
        <taxon>Lactobacillales</taxon>
        <taxon>Lactobacillaceae</taxon>
        <taxon>Pediococcus</taxon>
        <taxon>Pediococcus acidilactici group</taxon>
    </lineage>
</organism>
<proteinExistence type="predicted"/>
<feature type="signal peptide" evidence="1">
    <location>
        <begin position="1"/>
        <end position="33"/>
    </location>
</feature>
<dbReference type="Pfam" id="PF18449">
    <property type="entry name" value="Endotoxin_C2"/>
    <property type="match status" value="5"/>
</dbReference>
<dbReference type="EMBL" id="AEEG01000004">
    <property type="protein sequence ID" value="EFL95502.1"/>
    <property type="molecule type" value="Genomic_DNA"/>
</dbReference>
<feature type="domain" description="Pesticidal crystal protein Cry1Aa" evidence="2">
    <location>
        <begin position="264"/>
        <end position="324"/>
    </location>
</feature>
<dbReference type="InterPro" id="IPR054544">
    <property type="entry name" value="Pest_crys_Cry1Aa_dom-IV"/>
</dbReference>
<evidence type="ECO:0000313" key="4">
    <source>
        <dbReference type="Proteomes" id="UP000004470"/>
    </source>
</evidence>
<feature type="domain" description="Pesticidal crystal protein Cry1Aa" evidence="2">
    <location>
        <begin position="124"/>
        <end position="182"/>
    </location>
</feature>
<feature type="domain" description="Pesticidal crystal protein Cry1Aa" evidence="2">
    <location>
        <begin position="332"/>
        <end position="393"/>
    </location>
</feature>
<protein>
    <recommendedName>
        <fullName evidence="2">Pesticidal crystal protein Cry1Aa domain-containing protein</fullName>
    </recommendedName>
</protein>
<reference evidence="3" key="1">
    <citation type="submission" date="2010-07" db="EMBL/GenBank/DDBJ databases">
        <authorList>
            <person name="Muzny D."/>
            <person name="Qin X."/>
            <person name="Deng J."/>
            <person name="Jiang H."/>
            <person name="Liu Y."/>
            <person name="Qu J."/>
            <person name="Song X.-Z."/>
            <person name="Zhang L."/>
            <person name="Thornton R."/>
            <person name="Coyle M."/>
            <person name="Francisco L."/>
            <person name="Jackson L."/>
            <person name="Javaid M."/>
            <person name="Korchina V."/>
            <person name="Kovar C."/>
            <person name="Mata R."/>
            <person name="Mathew T."/>
            <person name="Ngo R."/>
            <person name="Nguyen L."/>
            <person name="Nguyen N."/>
            <person name="Okwuonu G."/>
            <person name="Ongeri F."/>
            <person name="Pham C."/>
            <person name="Simmons D."/>
            <person name="Wilczek-Boney K."/>
            <person name="Hale W."/>
            <person name="Jakkamsetti A."/>
            <person name="Pham P."/>
            <person name="Ruth R."/>
            <person name="San Lucas F."/>
            <person name="Warren J."/>
            <person name="Zhang J."/>
            <person name="Zhao Z."/>
            <person name="Zhou C."/>
            <person name="Zhu D."/>
            <person name="Lee S."/>
            <person name="Bess C."/>
            <person name="Blankenburg K."/>
            <person name="Forbes L."/>
            <person name="Fu Q."/>
            <person name="Gubbala S."/>
            <person name="Hirani K."/>
            <person name="Jayaseelan J.C."/>
            <person name="Lara F."/>
            <person name="Munidasa M."/>
            <person name="Palculict T."/>
            <person name="Patil S."/>
            <person name="Pu L.-L."/>
            <person name="Saada N."/>
            <person name="Tang L."/>
            <person name="Weissenberger G."/>
            <person name="Zhu Y."/>
            <person name="Hemphill L."/>
            <person name="Shang Y."/>
            <person name="Youmans B."/>
            <person name="Ayvaz T."/>
            <person name="Ross M."/>
            <person name="Santibanez J."/>
            <person name="Aqrawi P."/>
            <person name="Gross S."/>
            <person name="Joshi V."/>
            <person name="Fowler G."/>
            <person name="Nazareth L."/>
            <person name="Reid J."/>
            <person name="Worley K."/>
            <person name="Petrosino J."/>
            <person name="Highlander S."/>
            <person name="Gibbs R."/>
        </authorList>
    </citation>
    <scope>NUCLEOTIDE SEQUENCE [LARGE SCALE GENOMIC DNA]</scope>
    <source>
        <strain evidence="3">DSM 20284</strain>
    </source>
</reference>
<feature type="domain" description="Pesticidal crystal protein Cry1Aa" evidence="2">
    <location>
        <begin position="549"/>
        <end position="588"/>
    </location>
</feature>
<gene>
    <name evidence="3" type="ORF">HMPREF0623_1239</name>
</gene>
<feature type="domain" description="Pesticidal crystal protein Cry1Aa" evidence="2">
    <location>
        <begin position="197"/>
        <end position="258"/>
    </location>
</feature>
<evidence type="ECO:0000259" key="2">
    <source>
        <dbReference type="Pfam" id="PF18449"/>
    </source>
</evidence>
<sequence length="610" mass="66503">MVKIKIKRGLFIMRYTKYTVLAMSALTLGTVGAKVTHAAHTNQHAVSAANSQEANAKKATDAVHALFANKEYTKLASGVTSAKVDAAEALVHKSVLTYRDSQLLLSLCNSARHKLSDSSDDASAIKAAEKVVDALFTDRTHAKLATGVTAEKIEAAVKTIEKNVPHSNSNYQRLMSLCDRAKSFSRASNNDSNTKNDIQKATDAVNALFADGSHTKLAKGVTTEKIEAAQKLVDKIPTSNPNYVELRNLCTKAKNLLNTAIKNDVKVATKAVTALFADSSHTKLAKNVTAEKIEAAQKLVDKIPTNNENYQRLNDLCQKAKKLLAENNDPAVKEAEKAVFALFSDEAHTKLAKGVTTEKIEAAQKLVEKNVSQSNNNYQMLMTLCRKAKNLLDNANTEDKIREAEEAVYALFADSSLSSVADSTNSAKVEAAKDLVAKNVSVANPNFSRLWNLCLKAERLLEASGTIRPASSEGEQEAIDAIKALFSDDTYTKLSDKANSAMLKEANALFVKYVKPGNSNFTVLYKLYQKAERLLESSNDIRPAASKEEQAVIDAVNALFTDGTHTKLAAEVDRDKINEAKSMIAKYLTFDNRNTMILYNLCAKALELLN</sequence>
<feature type="chain" id="PRO_5039448306" description="Pesticidal crystal protein Cry1Aa domain-containing protein" evidence="1">
    <location>
        <begin position="34"/>
        <end position="610"/>
    </location>
</feature>
<evidence type="ECO:0000256" key="1">
    <source>
        <dbReference type="SAM" id="SignalP"/>
    </source>
</evidence>